<organism evidence="3 4">
    <name type="scientific">Paenibacillus solanacearum</name>
    <dbReference type="NCBI Taxonomy" id="2048548"/>
    <lineage>
        <taxon>Bacteria</taxon>
        <taxon>Bacillati</taxon>
        <taxon>Bacillota</taxon>
        <taxon>Bacilli</taxon>
        <taxon>Bacillales</taxon>
        <taxon>Paenibacillaceae</taxon>
        <taxon>Paenibacillus</taxon>
    </lineage>
</organism>
<dbReference type="Proteomes" id="UP000693672">
    <property type="component" value="Unassembled WGS sequence"/>
</dbReference>
<dbReference type="Pfam" id="PF02311">
    <property type="entry name" value="AraC_binding"/>
    <property type="match status" value="1"/>
</dbReference>
<evidence type="ECO:0000313" key="3">
    <source>
        <dbReference type="EMBL" id="CAG7600566.1"/>
    </source>
</evidence>
<protein>
    <submittedName>
        <fullName evidence="3">Arabinose operon regulatory protein</fullName>
    </submittedName>
</protein>
<dbReference type="SMART" id="SM00342">
    <property type="entry name" value="HTH_ARAC"/>
    <property type="match status" value="1"/>
</dbReference>
<dbReference type="AlphaFoldDB" id="A0A916NL69"/>
<dbReference type="Pfam" id="PF12833">
    <property type="entry name" value="HTH_18"/>
    <property type="match status" value="1"/>
</dbReference>
<gene>
    <name evidence="3" type="primary">araC_2</name>
    <name evidence="3" type="ORF">PAESOLCIP111_00408</name>
</gene>
<dbReference type="GO" id="GO:0003700">
    <property type="term" value="F:DNA-binding transcription factor activity"/>
    <property type="evidence" value="ECO:0007669"/>
    <property type="project" value="InterPro"/>
</dbReference>
<dbReference type="PANTHER" id="PTHR43280:SF25">
    <property type="entry name" value="ARABINOSE OPERON REGULATORY PROTEIN"/>
    <property type="match status" value="1"/>
</dbReference>
<dbReference type="PANTHER" id="PTHR43280">
    <property type="entry name" value="ARAC-FAMILY TRANSCRIPTIONAL REGULATOR"/>
    <property type="match status" value="1"/>
</dbReference>
<evidence type="ECO:0000313" key="4">
    <source>
        <dbReference type="Proteomes" id="UP000693672"/>
    </source>
</evidence>
<dbReference type="RefSeq" id="WP_218090217.1">
    <property type="nucleotide sequence ID" value="NZ_CAJVAS010000001.1"/>
</dbReference>
<feature type="domain" description="HTH araC/xylS-type" evidence="2">
    <location>
        <begin position="168"/>
        <end position="266"/>
    </location>
</feature>
<evidence type="ECO:0000256" key="1">
    <source>
        <dbReference type="ARBA" id="ARBA00023125"/>
    </source>
</evidence>
<accession>A0A916NL69</accession>
<dbReference type="EMBL" id="CAJVAS010000001">
    <property type="protein sequence ID" value="CAG7600566.1"/>
    <property type="molecule type" value="Genomic_DNA"/>
</dbReference>
<comment type="caution">
    <text evidence="3">The sequence shown here is derived from an EMBL/GenBank/DDBJ whole genome shotgun (WGS) entry which is preliminary data.</text>
</comment>
<sequence>MKQYNDPDDYNDYPVQGIIVAGHFAENDSYSVKRPEGIRDCLLALTLQGEGYFITDEGKRICRAGDVAIMRGDTPHQYGTCRGEVWNFVWTHFSPELLEPRFEFAEACAIVHIDNSYVLKRMYRAFKRIIADWQERRPYWQELCHQSLREILLLLKQRQSNPMDPRIEQTLHLLSTQMKRPFQIAELAREVGLSPSRLSHLFKETVGCSIIEALNRIRLDQAALLLEHTDRGATEVAEDVGFQSYNHFASLFRKRYGTNPRAFKSMASDKLAASQSGESSAQHTISTN</sequence>
<dbReference type="InterPro" id="IPR018060">
    <property type="entry name" value="HTH_AraC"/>
</dbReference>
<name>A0A916NL69_9BACL</name>
<proteinExistence type="predicted"/>
<dbReference type="PROSITE" id="PS01124">
    <property type="entry name" value="HTH_ARAC_FAMILY_2"/>
    <property type="match status" value="1"/>
</dbReference>
<evidence type="ECO:0000259" key="2">
    <source>
        <dbReference type="PROSITE" id="PS01124"/>
    </source>
</evidence>
<dbReference type="GO" id="GO:0043565">
    <property type="term" value="F:sequence-specific DNA binding"/>
    <property type="evidence" value="ECO:0007669"/>
    <property type="project" value="InterPro"/>
</dbReference>
<keyword evidence="4" id="KW-1185">Reference proteome</keyword>
<dbReference type="InterPro" id="IPR003313">
    <property type="entry name" value="AraC-bd"/>
</dbReference>
<keyword evidence="1" id="KW-0238">DNA-binding</keyword>
<reference evidence="3" key="1">
    <citation type="submission" date="2021-06" db="EMBL/GenBank/DDBJ databases">
        <authorList>
            <person name="Criscuolo A."/>
        </authorList>
    </citation>
    <scope>NUCLEOTIDE SEQUENCE</scope>
    <source>
        <strain evidence="3">CIP111600</strain>
    </source>
</reference>